<organism evidence="10 11">
    <name type="scientific">Massilia norwichensis</name>
    <dbReference type="NCBI Taxonomy" id="1442366"/>
    <lineage>
        <taxon>Bacteria</taxon>
        <taxon>Pseudomonadati</taxon>
        <taxon>Pseudomonadota</taxon>
        <taxon>Betaproteobacteria</taxon>
        <taxon>Burkholderiales</taxon>
        <taxon>Oxalobacteraceae</taxon>
        <taxon>Telluria group</taxon>
        <taxon>Massilia</taxon>
    </lineage>
</organism>
<comment type="subcellular location">
    <subcellularLocation>
        <location evidence="1">Cell inner membrane</location>
        <topology evidence="1">Single-pass membrane protein</topology>
    </subcellularLocation>
</comment>
<evidence type="ECO:0000313" key="10">
    <source>
        <dbReference type="EMBL" id="MCS0589004.1"/>
    </source>
</evidence>
<name>A0ABT2A495_9BURK</name>
<evidence type="ECO:0000256" key="2">
    <source>
        <dbReference type="ARBA" id="ARBA00010423"/>
    </source>
</evidence>
<dbReference type="Proteomes" id="UP001205560">
    <property type="component" value="Unassembled WGS sequence"/>
</dbReference>
<accession>A0ABT2A495</accession>
<evidence type="ECO:0000313" key="11">
    <source>
        <dbReference type="Proteomes" id="UP001205560"/>
    </source>
</evidence>
<keyword evidence="11" id="KW-1185">Reference proteome</keyword>
<gene>
    <name evidence="10" type="ORF">NX782_07285</name>
</gene>
<dbReference type="EMBL" id="JANUGX010000006">
    <property type="protein sequence ID" value="MCS0589004.1"/>
    <property type="molecule type" value="Genomic_DNA"/>
</dbReference>
<evidence type="ECO:0000259" key="8">
    <source>
        <dbReference type="Pfam" id="PF05957"/>
    </source>
</evidence>
<dbReference type="PANTHER" id="PTHR35893:SF3">
    <property type="entry name" value="INNER MEMBRANE PROTEIN"/>
    <property type="match status" value="1"/>
</dbReference>
<keyword evidence="5" id="KW-0812">Transmembrane</keyword>
<reference evidence="10 11" key="1">
    <citation type="submission" date="2022-08" db="EMBL/GenBank/DDBJ databases">
        <title>Reclassification of Massilia species as members of the genera Telluria, Duganella, Pseudoduganella, Mokoshia gen. nov. and Zemynaea gen. nov. using orthogonal and non-orthogonal genome-based approaches.</title>
        <authorList>
            <person name="Bowman J.P."/>
        </authorList>
    </citation>
    <scope>NUCLEOTIDE SEQUENCE [LARGE SCALE GENOMIC DNA]</scope>
    <source>
        <strain evidence="10 11">LMG 28164</strain>
    </source>
</reference>
<proteinExistence type="inferred from homology"/>
<feature type="domain" description="DUF883" evidence="8">
    <location>
        <begin position="13"/>
        <end position="65"/>
    </location>
</feature>
<evidence type="ECO:0000256" key="6">
    <source>
        <dbReference type="ARBA" id="ARBA00022989"/>
    </source>
</evidence>
<dbReference type="Pfam" id="PF05957">
    <property type="entry name" value="DUF883"/>
    <property type="match status" value="1"/>
</dbReference>
<feature type="domain" description="DUF883" evidence="9">
    <location>
        <begin position="77"/>
        <end position="106"/>
    </location>
</feature>
<dbReference type="InterPro" id="IPR043604">
    <property type="entry name" value="DUF883_N"/>
</dbReference>
<dbReference type="InterPro" id="IPR043605">
    <property type="entry name" value="DUF883_C"/>
</dbReference>
<evidence type="ECO:0000259" key="9">
    <source>
        <dbReference type="Pfam" id="PF19029"/>
    </source>
</evidence>
<dbReference type="PANTHER" id="PTHR35893">
    <property type="entry name" value="INNER MEMBRANE PROTEIN-RELATED"/>
    <property type="match status" value="1"/>
</dbReference>
<keyword evidence="4" id="KW-0997">Cell inner membrane</keyword>
<dbReference type="InterPro" id="IPR010279">
    <property type="entry name" value="YqjD/ElaB"/>
</dbReference>
<comment type="similarity">
    <text evidence="2">Belongs to the ElaB/YgaM/YqjD family.</text>
</comment>
<evidence type="ECO:0000256" key="1">
    <source>
        <dbReference type="ARBA" id="ARBA00004377"/>
    </source>
</evidence>
<comment type="caution">
    <text evidence="10">The sequence shown here is derived from an EMBL/GenBank/DDBJ whole genome shotgun (WGS) entry which is preliminary data.</text>
</comment>
<evidence type="ECO:0000256" key="5">
    <source>
        <dbReference type="ARBA" id="ARBA00022692"/>
    </source>
</evidence>
<evidence type="ECO:0000256" key="4">
    <source>
        <dbReference type="ARBA" id="ARBA00022519"/>
    </source>
</evidence>
<evidence type="ECO:0000256" key="7">
    <source>
        <dbReference type="ARBA" id="ARBA00023136"/>
    </source>
</evidence>
<dbReference type="RefSeq" id="WP_258844770.1">
    <property type="nucleotide sequence ID" value="NZ_JANUGX010000006.1"/>
</dbReference>
<sequence>MMEKIPTQSGARDQLLSDLKTVIQDAEAWLRHSGHLTGEEFKAAKAKFERTIVKAKDDIVRLEEAVVEKTKVAAKATDEYVQENPWKSVGIGAAVGVVIGMLIARR</sequence>
<protein>
    <submittedName>
        <fullName evidence="10">DUF883 family protein</fullName>
    </submittedName>
</protein>
<evidence type="ECO:0000256" key="3">
    <source>
        <dbReference type="ARBA" id="ARBA00022475"/>
    </source>
</evidence>
<keyword evidence="3" id="KW-1003">Cell membrane</keyword>
<dbReference type="Pfam" id="PF19029">
    <property type="entry name" value="DUF883_C"/>
    <property type="match status" value="1"/>
</dbReference>
<keyword evidence="7" id="KW-0472">Membrane</keyword>
<keyword evidence="6" id="KW-1133">Transmembrane helix</keyword>